<protein>
    <recommendedName>
        <fullName evidence="1">PRC-barrel domain-containing protein</fullName>
    </recommendedName>
</protein>
<dbReference type="PANTHER" id="PTHR40061:SF1">
    <property type="entry name" value="SPORULATION PROTEIN YLMC-RELATED"/>
    <property type="match status" value="1"/>
</dbReference>
<feature type="domain" description="PRC-barrel" evidence="1">
    <location>
        <begin position="2"/>
        <end position="74"/>
    </location>
</feature>
<reference evidence="2" key="1">
    <citation type="journal article" date="2014" name="Int. J. Syst. Evol. Microbiol.">
        <title>Complete genome sequence of Corynebacterium casei LMG S-19264T (=DSM 44701T), isolated from a smear-ripened cheese.</title>
        <authorList>
            <consortium name="US DOE Joint Genome Institute (JGI-PGF)"/>
            <person name="Walter F."/>
            <person name="Albersmeier A."/>
            <person name="Kalinowski J."/>
            <person name="Ruckert C."/>
        </authorList>
    </citation>
    <scope>NUCLEOTIDE SEQUENCE</scope>
    <source>
        <strain evidence="2">CGMCC 1.12754</strain>
    </source>
</reference>
<accession>A0A917H756</accession>
<dbReference type="InterPro" id="IPR027275">
    <property type="entry name" value="PRC-brl_dom"/>
</dbReference>
<comment type="caution">
    <text evidence="2">The sequence shown here is derived from an EMBL/GenBank/DDBJ whole genome shotgun (WGS) entry which is preliminary data.</text>
</comment>
<dbReference type="RefSeq" id="WP_188454475.1">
    <property type="nucleotide sequence ID" value="NZ_BMFR01000003.1"/>
</dbReference>
<sequence>MMKLSELQVKEIIVVEDGKRLGHIFDLELDVDNGKILSLIIMGKKAGLFGKIDEIAIRWEQIVTIGSDVILVRRSENSPQLYLQNEVK</sequence>
<dbReference type="Pfam" id="PF05239">
    <property type="entry name" value="PRC"/>
    <property type="match status" value="1"/>
</dbReference>
<evidence type="ECO:0000313" key="2">
    <source>
        <dbReference type="EMBL" id="GGG69698.1"/>
    </source>
</evidence>
<keyword evidence="3" id="KW-1185">Reference proteome</keyword>
<dbReference type="Gene3D" id="2.30.30.240">
    <property type="entry name" value="PRC-barrel domain"/>
    <property type="match status" value="1"/>
</dbReference>
<dbReference type="PANTHER" id="PTHR40061">
    <property type="entry name" value="SPORULATION PROTEIN YLMC-RELATED"/>
    <property type="match status" value="1"/>
</dbReference>
<dbReference type="EMBL" id="BMFR01000003">
    <property type="protein sequence ID" value="GGG69698.1"/>
    <property type="molecule type" value="Genomic_DNA"/>
</dbReference>
<dbReference type="InterPro" id="IPR011033">
    <property type="entry name" value="PRC_barrel-like_sf"/>
</dbReference>
<dbReference type="AlphaFoldDB" id="A0A917H756"/>
<gene>
    <name evidence="2" type="ORF">GCM10011398_12130</name>
</gene>
<name>A0A917H756_9BACI</name>
<dbReference type="NCBIfam" id="TIGR02888">
    <property type="entry name" value="spore_YlmC_YmxH"/>
    <property type="match status" value="1"/>
</dbReference>
<evidence type="ECO:0000313" key="3">
    <source>
        <dbReference type="Proteomes" id="UP000622860"/>
    </source>
</evidence>
<evidence type="ECO:0000259" key="1">
    <source>
        <dbReference type="Pfam" id="PF05239"/>
    </source>
</evidence>
<reference evidence="2" key="2">
    <citation type="submission" date="2020-09" db="EMBL/GenBank/DDBJ databases">
        <authorList>
            <person name="Sun Q."/>
            <person name="Zhou Y."/>
        </authorList>
    </citation>
    <scope>NUCLEOTIDE SEQUENCE</scope>
    <source>
        <strain evidence="2">CGMCC 1.12754</strain>
    </source>
</reference>
<organism evidence="2 3">
    <name type="scientific">Virgibacillus oceani</name>
    <dbReference type="NCBI Taxonomy" id="1479511"/>
    <lineage>
        <taxon>Bacteria</taxon>
        <taxon>Bacillati</taxon>
        <taxon>Bacillota</taxon>
        <taxon>Bacilli</taxon>
        <taxon>Bacillales</taxon>
        <taxon>Bacillaceae</taxon>
        <taxon>Virgibacillus</taxon>
    </lineage>
</organism>
<proteinExistence type="predicted"/>
<dbReference type="SUPFAM" id="SSF50346">
    <property type="entry name" value="PRC-barrel domain"/>
    <property type="match status" value="1"/>
</dbReference>
<dbReference type="Proteomes" id="UP000622860">
    <property type="component" value="Unassembled WGS sequence"/>
</dbReference>
<dbReference type="InterPro" id="IPR014238">
    <property type="entry name" value="Spore_YlmC/YmxH"/>
</dbReference>